<protein>
    <submittedName>
        <fullName evidence="2">Uncharacterized protein</fullName>
    </submittedName>
</protein>
<name>A0A1I4WBX9_9BACE</name>
<proteinExistence type="predicted"/>
<dbReference type="Proteomes" id="UP000183766">
    <property type="component" value="Unassembled WGS sequence"/>
</dbReference>
<dbReference type="AlphaFoldDB" id="A0A1I4WBX9"/>
<dbReference type="EMBL" id="FOUM01000020">
    <property type="protein sequence ID" value="SFN10852.1"/>
    <property type="molecule type" value="Genomic_DNA"/>
</dbReference>
<sequence length="68" mass="7877">MTKYNAVISTDAQGKIEIVVNEDDESFDFETESTIYLGECFSDDELNELLEKNLAHIIRIKEEYKTNL</sequence>
<evidence type="ECO:0000313" key="2">
    <source>
        <dbReference type="EMBL" id="SFN10852.1"/>
    </source>
</evidence>
<evidence type="ECO:0000313" key="1">
    <source>
        <dbReference type="EMBL" id="SEB11396.1"/>
    </source>
</evidence>
<organism evidence="2 4">
    <name type="scientific">Bacteroides xylanisolvens</name>
    <dbReference type="NCBI Taxonomy" id="371601"/>
    <lineage>
        <taxon>Bacteria</taxon>
        <taxon>Pseudomonadati</taxon>
        <taxon>Bacteroidota</taxon>
        <taxon>Bacteroidia</taxon>
        <taxon>Bacteroidales</taxon>
        <taxon>Bacteroidaceae</taxon>
        <taxon>Bacteroides</taxon>
    </lineage>
</organism>
<dbReference type="Proteomes" id="UP000183040">
    <property type="component" value="Unassembled WGS sequence"/>
</dbReference>
<evidence type="ECO:0000313" key="3">
    <source>
        <dbReference type="Proteomes" id="UP000183040"/>
    </source>
</evidence>
<dbReference type="EMBL" id="FNRP01000033">
    <property type="protein sequence ID" value="SEB11396.1"/>
    <property type="molecule type" value="Genomic_DNA"/>
</dbReference>
<evidence type="ECO:0000313" key="4">
    <source>
        <dbReference type="Proteomes" id="UP000183766"/>
    </source>
</evidence>
<reference evidence="3 4" key="1">
    <citation type="submission" date="2016-10" db="EMBL/GenBank/DDBJ databases">
        <authorList>
            <person name="de Groot N.N."/>
        </authorList>
    </citation>
    <scope>NUCLEOTIDE SEQUENCE [LARGE SCALE GENOMIC DNA]</scope>
    <source>
        <strain evidence="2 4">NLAE-zl-C202</strain>
        <strain evidence="1 3">NLAE-zl-G339</strain>
    </source>
</reference>
<accession>A0A1I4WBX9</accession>
<gene>
    <name evidence="1" type="ORF">SAMN04487924_13330</name>
    <name evidence="2" type="ORF">SAMN05216250_12064</name>
</gene>